<comment type="caution">
    <text evidence="3">The sequence shown here is derived from an EMBL/GenBank/DDBJ whole genome shotgun (WGS) entry which is preliminary data.</text>
</comment>
<organism evidence="3 4">
    <name type="scientific">Acer yangbiense</name>
    <dbReference type="NCBI Taxonomy" id="1000413"/>
    <lineage>
        <taxon>Eukaryota</taxon>
        <taxon>Viridiplantae</taxon>
        <taxon>Streptophyta</taxon>
        <taxon>Embryophyta</taxon>
        <taxon>Tracheophyta</taxon>
        <taxon>Spermatophyta</taxon>
        <taxon>Magnoliopsida</taxon>
        <taxon>eudicotyledons</taxon>
        <taxon>Gunneridae</taxon>
        <taxon>Pentapetalae</taxon>
        <taxon>rosids</taxon>
        <taxon>malvids</taxon>
        <taxon>Sapindales</taxon>
        <taxon>Sapindaceae</taxon>
        <taxon>Hippocastanoideae</taxon>
        <taxon>Acereae</taxon>
        <taxon>Acer</taxon>
    </lineage>
</organism>
<evidence type="ECO:0000313" key="3">
    <source>
        <dbReference type="EMBL" id="TXG56896.1"/>
    </source>
</evidence>
<protein>
    <recommendedName>
        <fullName evidence="2">DUF659 domain-containing protein</fullName>
    </recommendedName>
</protein>
<dbReference type="Pfam" id="PF04937">
    <property type="entry name" value="DUF659"/>
    <property type="match status" value="1"/>
</dbReference>
<reference evidence="4" key="1">
    <citation type="journal article" date="2019" name="Gigascience">
        <title>De novo genome assembly of the endangered Acer yangbiense, a plant species with extremely small populations endemic to Yunnan Province, China.</title>
        <authorList>
            <person name="Yang J."/>
            <person name="Wariss H.M."/>
            <person name="Tao L."/>
            <person name="Zhang R."/>
            <person name="Yun Q."/>
            <person name="Hollingsworth P."/>
            <person name="Dao Z."/>
            <person name="Luo G."/>
            <person name="Guo H."/>
            <person name="Ma Y."/>
            <person name="Sun W."/>
        </authorList>
    </citation>
    <scope>NUCLEOTIDE SEQUENCE [LARGE SCALE GENOMIC DNA]</scope>
    <source>
        <strain evidence="4">cv. Malutang</strain>
    </source>
</reference>
<dbReference type="Proteomes" id="UP000323000">
    <property type="component" value="Chromosome 8"/>
</dbReference>
<dbReference type="PANTHER" id="PTHR32166">
    <property type="entry name" value="OSJNBA0013A04.12 PROTEIN"/>
    <property type="match status" value="1"/>
</dbReference>
<feature type="compositionally biased region" description="Acidic residues" evidence="1">
    <location>
        <begin position="287"/>
        <end position="311"/>
    </location>
</feature>
<dbReference type="PANTHER" id="PTHR32166:SF74">
    <property type="entry name" value="OS05G0256350 PROTEIN"/>
    <property type="match status" value="1"/>
</dbReference>
<dbReference type="EMBL" id="VAHF01000008">
    <property type="protein sequence ID" value="TXG56896.1"/>
    <property type="molecule type" value="Genomic_DNA"/>
</dbReference>
<feature type="domain" description="DUF659" evidence="2">
    <location>
        <begin position="164"/>
        <end position="221"/>
    </location>
</feature>
<keyword evidence="4" id="KW-1185">Reference proteome</keyword>
<name>A0A5C7HKX3_9ROSI</name>
<accession>A0A5C7HKX3</accession>
<dbReference type="AlphaFoldDB" id="A0A5C7HKX3"/>
<evidence type="ECO:0000259" key="2">
    <source>
        <dbReference type="Pfam" id="PF04937"/>
    </source>
</evidence>
<dbReference type="InterPro" id="IPR007021">
    <property type="entry name" value="DUF659"/>
</dbReference>
<feature type="region of interest" description="Disordered" evidence="1">
    <location>
        <begin position="275"/>
        <end position="325"/>
    </location>
</feature>
<proteinExistence type="predicted"/>
<evidence type="ECO:0000256" key="1">
    <source>
        <dbReference type="SAM" id="MobiDB-lite"/>
    </source>
</evidence>
<sequence length="325" mass="37376">MDLVYTAMGLRSVSRYGVESHQVILPCRNIAPLAHVVGSISIETTHKKKNKNKGDHEIKREVNLIGIEEEEEVEGLGTRKIPHFPGPLDKFATKITPEASMSASKSVRQQHINDVFFKERTYSVHRYVARWVYEAGVHFNAIQNHSFIAMMEATGFFGPRYKQPSRYQLSGPLLKEEFDSTKDALKKQEEEWKLTGCSIMIDAWTDRKRRSIMNLCVNCKEVGPQNVVQVVTDSAANNIALAKMLREKMLNIFWSSCATYTINLMLEAIGANEMTQPRRSARIPRDLEEEFEYEDEPVEEENFDFESDEEQVLERYGEEQDELDT</sequence>
<dbReference type="OrthoDB" id="2012664at2759"/>
<gene>
    <name evidence="3" type="ORF">EZV62_018209</name>
</gene>
<evidence type="ECO:0000313" key="4">
    <source>
        <dbReference type="Proteomes" id="UP000323000"/>
    </source>
</evidence>